<dbReference type="EMBL" id="BAAASE010000010">
    <property type="protein sequence ID" value="GAA2417560.1"/>
    <property type="molecule type" value="Genomic_DNA"/>
</dbReference>
<reference evidence="2 3" key="1">
    <citation type="journal article" date="2019" name="Int. J. Syst. Evol. Microbiol.">
        <title>The Global Catalogue of Microorganisms (GCM) 10K type strain sequencing project: providing services to taxonomists for standard genome sequencing and annotation.</title>
        <authorList>
            <consortium name="The Broad Institute Genomics Platform"/>
            <consortium name="The Broad Institute Genome Sequencing Center for Infectious Disease"/>
            <person name="Wu L."/>
            <person name="Ma J."/>
        </authorList>
    </citation>
    <scope>NUCLEOTIDE SEQUENCE [LARGE SCALE GENOMIC DNA]</scope>
    <source>
        <strain evidence="2 3">JCM 4358</strain>
    </source>
</reference>
<organism evidence="2 3">
    <name type="scientific">Streptomyces coeruleofuscus</name>
    <dbReference type="NCBI Taxonomy" id="66879"/>
    <lineage>
        <taxon>Bacteria</taxon>
        <taxon>Bacillati</taxon>
        <taxon>Actinomycetota</taxon>
        <taxon>Actinomycetes</taxon>
        <taxon>Kitasatosporales</taxon>
        <taxon>Streptomycetaceae</taxon>
        <taxon>Streptomyces</taxon>
    </lineage>
</organism>
<keyword evidence="3" id="KW-1185">Reference proteome</keyword>
<evidence type="ECO:0000313" key="2">
    <source>
        <dbReference type="EMBL" id="GAA2417560.1"/>
    </source>
</evidence>
<feature type="compositionally biased region" description="Basic and acidic residues" evidence="1">
    <location>
        <begin position="86"/>
        <end position="97"/>
    </location>
</feature>
<proteinExistence type="predicted"/>
<evidence type="ECO:0000313" key="3">
    <source>
        <dbReference type="Proteomes" id="UP001499986"/>
    </source>
</evidence>
<protein>
    <submittedName>
        <fullName evidence="2">Uncharacterized protein</fullName>
    </submittedName>
</protein>
<name>A0ABN3J0S7_9ACTN</name>
<sequence length="187" mass="21420">MSRRRSRTSFSHALRNIVRATEDLVDDALDRAGDFECGLRRSVSRALDDDDYDDHRDRRGHDYYDCDYDDDDWGGPRDRQHRRGRRPGDGPRRRLGPDEGEPYASAPRPGSRLRSDDDHSDGDPDELTALKDQLELLRGRMGRRLGEGDHPGGRGRVPRARGAEDAEALKDELARLADRIDRFRDAR</sequence>
<gene>
    <name evidence="2" type="ORF">GCM10010255_65930</name>
</gene>
<comment type="caution">
    <text evidence="2">The sequence shown here is derived from an EMBL/GenBank/DDBJ whole genome shotgun (WGS) entry which is preliminary data.</text>
</comment>
<dbReference type="RefSeq" id="WP_346139087.1">
    <property type="nucleotide sequence ID" value="NZ_BAAASE010000010.1"/>
</dbReference>
<feature type="region of interest" description="Disordered" evidence="1">
    <location>
        <begin position="48"/>
        <end position="165"/>
    </location>
</feature>
<accession>A0ABN3J0S7</accession>
<feature type="compositionally biased region" description="Basic and acidic residues" evidence="1">
    <location>
        <begin position="128"/>
        <end position="152"/>
    </location>
</feature>
<dbReference type="Proteomes" id="UP001499986">
    <property type="component" value="Unassembled WGS sequence"/>
</dbReference>
<evidence type="ECO:0000256" key="1">
    <source>
        <dbReference type="SAM" id="MobiDB-lite"/>
    </source>
</evidence>
<feature type="compositionally biased region" description="Basic and acidic residues" evidence="1">
    <location>
        <begin position="53"/>
        <end position="64"/>
    </location>
</feature>